<name>A0A438JFY3_VITVI</name>
<sequence>MTTEEHKLDSGSWVSDLSTTDLMTDSSHCFSMLSPCLNWK</sequence>
<dbReference type="AlphaFoldDB" id="A0A438JFY3"/>
<dbReference type="EMBL" id="QGNW01000044">
    <property type="protein sequence ID" value="RVX07850.1"/>
    <property type="molecule type" value="Genomic_DNA"/>
</dbReference>
<proteinExistence type="predicted"/>
<comment type="caution">
    <text evidence="1">The sequence shown here is derived from an EMBL/GenBank/DDBJ whole genome shotgun (WGS) entry which is preliminary data.</text>
</comment>
<evidence type="ECO:0000313" key="2">
    <source>
        <dbReference type="Proteomes" id="UP000288805"/>
    </source>
</evidence>
<dbReference type="Proteomes" id="UP000288805">
    <property type="component" value="Unassembled WGS sequence"/>
</dbReference>
<evidence type="ECO:0000313" key="1">
    <source>
        <dbReference type="EMBL" id="RVX07850.1"/>
    </source>
</evidence>
<organism evidence="1 2">
    <name type="scientific">Vitis vinifera</name>
    <name type="common">Grape</name>
    <dbReference type="NCBI Taxonomy" id="29760"/>
    <lineage>
        <taxon>Eukaryota</taxon>
        <taxon>Viridiplantae</taxon>
        <taxon>Streptophyta</taxon>
        <taxon>Embryophyta</taxon>
        <taxon>Tracheophyta</taxon>
        <taxon>Spermatophyta</taxon>
        <taxon>Magnoliopsida</taxon>
        <taxon>eudicotyledons</taxon>
        <taxon>Gunneridae</taxon>
        <taxon>Pentapetalae</taxon>
        <taxon>rosids</taxon>
        <taxon>Vitales</taxon>
        <taxon>Vitaceae</taxon>
        <taxon>Viteae</taxon>
        <taxon>Vitis</taxon>
    </lineage>
</organism>
<gene>
    <name evidence="1" type="ORF">CK203_021834</name>
</gene>
<protein>
    <submittedName>
        <fullName evidence="1">Uncharacterized protein</fullName>
    </submittedName>
</protein>
<reference evidence="1 2" key="1">
    <citation type="journal article" date="2018" name="PLoS Genet.">
        <title>Population sequencing reveals clonal diversity and ancestral inbreeding in the grapevine cultivar Chardonnay.</title>
        <authorList>
            <person name="Roach M.J."/>
            <person name="Johnson D.L."/>
            <person name="Bohlmann J."/>
            <person name="van Vuuren H.J."/>
            <person name="Jones S.J."/>
            <person name="Pretorius I.S."/>
            <person name="Schmidt S.A."/>
            <person name="Borneman A.R."/>
        </authorList>
    </citation>
    <scope>NUCLEOTIDE SEQUENCE [LARGE SCALE GENOMIC DNA]</scope>
    <source>
        <strain evidence="2">cv. Chardonnay</strain>
        <tissue evidence="1">Leaf</tissue>
    </source>
</reference>
<accession>A0A438JFY3</accession>